<dbReference type="Pfam" id="PF00512">
    <property type="entry name" value="HisKA"/>
    <property type="match status" value="1"/>
</dbReference>
<dbReference type="Gene3D" id="1.10.287.130">
    <property type="match status" value="1"/>
</dbReference>
<dbReference type="PROSITE" id="PS50885">
    <property type="entry name" value="HAMP"/>
    <property type="match status" value="1"/>
</dbReference>
<dbReference type="InterPro" id="IPR050428">
    <property type="entry name" value="TCS_sensor_his_kinase"/>
</dbReference>
<gene>
    <name evidence="13" type="ORF">H9L10_00600</name>
</gene>
<dbReference type="RefSeq" id="WP_166101758.1">
    <property type="nucleotide sequence ID" value="NZ_BMMY01000004.1"/>
</dbReference>
<dbReference type="SUPFAM" id="SSF55874">
    <property type="entry name" value="ATPase domain of HSP90 chaperone/DNA topoisomerase II/histidine kinase"/>
    <property type="match status" value="1"/>
</dbReference>
<evidence type="ECO:0000313" key="13">
    <source>
        <dbReference type="EMBL" id="QNN49657.1"/>
    </source>
</evidence>
<dbReference type="SUPFAM" id="SSF47384">
    <property type="entry name" value="Homodimeric domain of signal transducing histidine kinase"/>
    <property type="match status" value="1"/>
</dbReference>
<dbReference type="InterPro" id="IPR005467">
    <property type="entry name" value="His_kinase_dom"/>
</dbReference>
<keyword evidence="8" id="KW-1133">Transmembrane helix</keyword>
<protein>
    <recommendedName>
        <fullName evidence="3">histidine kinase</fullName>
        <ecNumber evidence="3">2.7.13.3</ecNumber>
    </recommendedName>
</protein>
<dbReference type="EC" id="2.7.13.3" evidence="3"/>
<evidence type="ECO:0000256" key="8">
    <source>
        <dbReference type="ARBA" id="ARBA00022989"/>
    </source>
</evidence>
<proteinExistence type="predicted"/>
<dbReference type="AlphaFoldDB" id="A0A7G9R232"/>
<name>A0A7G9R232_9MICO</name>
<evidence type="ECO:0000256" key="2">
    <source>
        <dbReference type="ARBA" id="ARBA00004236"/>
    </source>
</evidence>
<dbReference type="CDD" id="cd00082">
    <property type="entry name" value="HisKA"/>
    <property type="match status" value="1"/>
</dbReference>
<dbReference type="GO" id="GO:0005886">
    <property type="term" value="C:plasma membrane"/>
    <property type="evidence" value="ECO:0007669"/>
    <property type="project" value="UniProtKB-SubCell"/>
</dbReference>
<feature type="domain" description="Histidine kinase" evidence="11">
    <location>
        <begin position="248"/>
        <end position="456"/>
    </location>
</feature>
<evidence type="ECO:0000256" key="10">
    <source>
        <dbReference type="ARBA" id="ARBA00023136"/>
    </source>
</evidence>
<keyword evidence="14" id="KW-1185">Reference proteome</keyword>
<evidence type="ECO:0000256" key="1">
    <source>
        <dbReference type="ARBA" id="ARBA00000085"/>
    </source>
</evidence>
<dbReference type="SMART" id="SM00304">
    <property type="entry name" value="HAMP"/>
    <property type="match status" value="1"/>
</dbReference>
<evidence type="ECO:0000313" key="14">
    <source>
        <dbReference type="Proteomes" id="UP000515976"/>
    </source>
</evidence>
<evidence type="ECO:0000256" key="6">
    <source>
        <dbReference type="ARBA" id="ARBA00022692"/>
    </source>
</evidence>
<dbReference type="EMBL" id="CP060712">
    <property type="protein sequence ID" value="QNN49657.1"/>
    <property type="molecule type" value="Genomic_DNA"/>
</dbReference>
<sequence>MRVRLGLRSRILALTMPVVLLISAALAGIVYLSLGQVLEASARDVAEAEVVELRADLGVHGVSDLIGTHAVVDGTRIVQVVDPATGEVVAATAGAPEDPLALPRLDGNEVRIGKVEDVPGLASGTWIVAGADAVSPDSEHYTLLVGVPTRVEATALGQSTEFAFIGAVGLIALLGSVTTFAVGQALRPVERMRDQVEALAATPTAPTPGPALEVPAGRDELSRLAETMNYLLDRMRRADASRRAFVADAGHELRSPLATIRVLLDRLGKERPVEDRAATAARASAEVDRLAVLVEDLLTLASADEHAMVLQRADVDLDDVVLAETGALRARGMPVSVSVEPVRLEGDQARLGRVVRNLLENAERHMGDTVRVRLAREGDEAVLSVDNDGPPIDPRDRERVFGRFVRLDDSRTRGTGGTGLGLAIVAEVVAAHDGLVEATESPEGWCRFTVRLPVRPPG</sequence>
<dbReference type="InterPro" id="IPR004358">
    <property type="entry name" value="Sig_transdc_His_kin-like_C"/>
</dbReference>
<reference evidence="13 14" key="1">
    <citation type="submission" date="2020-08" db="EMBL/GenBank/DDBJ databases">
        <title>Genome sequence of Phycicoccus endophyticus JCM 31784T.</title>
        <authorList>
            <person name="Hyun D.-W."/>
            <person name="Bae J.-W."/>
        </authorList>
    </citation>
    <scope>NUCLEOTIDE SEQUENCE [LARGE SCALE GENOMIC DNA]</scope>
    <source>
        <strain evidence="13 14">JCM 31784</strain>
    </source>
</reference>
<dbReference type="PANTHER" id="PTHR45436">
    <property type="entry name" value="SENSOR HISTIDINE KINASE YKOH"/>
    <property type="match status" value="1"/>
</dbReference>
<dbReference type="Pfam" id="PF00672">
    <property type="entry name" value="HAMP"/>
    <property type="match status" value="1"/>
</dbReference>
<dbReference type="InterPro" id="IPR003594">
    <property type="entry name" value="HATPase_dom"/>
</dbReference>
<keyword evidence="9" id="KW-0902">Two-component regulatory system</keyword>
<keyword evidence="5" id="KW-0808">Transferase</keyword>
<dbReference type="GO" id="GO:0000155">
    <property type="term" value="F:phosphorelay sensor kinase activity"/>
    <property type="evidence" value="ECO:0007669"/>
    <property type="project" value="InterPro"/>
</dbReference>
<evidence type="ECO:0000256" key="5">
    <source>
        <dbReference type="ARBA" id="ARBA00022679"/>
    </source>
</evidence>
<evidence type="ECO:0000259" key="12">
    <source>
        <dbReference type="PROSITE" id="PS50885"/>
    </source>
</evidence>
<keyword evidence="7 13" id="KW-0418">Kinase</keyword>
<keyword evidence="6" id="KW-0812">Transmembrane</keyword>
<dbReference type="Gene3D" id="3.30.565.10">
    <property type="entry name" value="Histidine kinase-like ATPase, C-terminal domain"/>
    <property type="match status" value="1"/>
</dbReference>
<evidence type="ECO:0000256" key="9">
    <source>
        <dbReference type="ARBA" id="ARBA00023012"/>
    </source>
</evidence>
<dbReference type="PANTHER" id="PTHR45436:SF5">
    <property type="entry name" value="SENSOR HISTIDINE KINASE TRCS"/>
    <property type="match status" value="1"/>
</dbReference>
<keyword evidence="4" id="KW-0597">Phosphoprotein</keyword>
<dbReference type="PROSITE" id="PS50109">
    <property type="entry name" value="HIS_KIN"/>
    <property type="match status" value="1"/>
</dbReference>
<feature type="domain" description="HAMP" evidence="12">
    <location>
        <begin position="183"/>
        <end position="240"/>
    </location>
</feature>
<dbReference type="PRINTS" id="PR00344">
    <property type="entry name" value="BCTRLSENSOR"/>
</dbReference>
<dbReference type="Proteomes" id="UP000515976">
    <property type="component" value="Chromosome"/>
</dbReference>
<accession>A0A7G9R232</accession>
<dbReference type="KEGG" id="pei:H9L10_00600"/>
<dbReference type="InterPro" id="IPR036097">
    <property type="entry name" value="HisK_dim/P_sf"/>
</dbReference>
<dbReference type="SMART" id="SM00387">
    <property type="entry name" value="HATPase_c"/>
    <property type="match status" value="1"/>
</dbReference>
<keyword evidence="10" id="KW-0472">Membrane</keyword>
<comment type="catalytic activity">
    <reaction evidence="1">
        <text>ATP + protein L-histidine = ADP + protein N-phospho-L-histidine.</text>
        <dbReference type="EC" id="2.7.13.3"/>
    </reaction>
</comment>
<evidence type="ECO:0000256" key="3">
    <source>
        <dbReference type="ARBA" id="ARBA00012438"/>
    </source>
</evidence>
<organism evidence="13 14">
    <name type="scientific">Phycicoccus endophyticus</name>
    <dbReference type="NCBI Taxonomy" id="1690220"/>
    <lineage>
        <taxon>Bacteria</taxon>
        <taxon>Bacillati</taxon>
        <taxon>Actinomycetota</taxon>
        <taxon>Actinomycetes</taxon>
        <taxon>Micrococcales</taxon>
        <taxon>Intrasporangiaceae</taxon>
        <taxon>Phycicoccus</taxon>
    </lineage>
</organism>
<dbReference type="InterPro" id="IPR003661">
    <property type="entry name" value="HisK_dim/P_dom"/>
</dbReference>
<dbReference type="SMART" id="SM00388">
    <property type="entry name" value="HisKA"/>
    <property type="match status" value="1"/>
</dbReference>
<comment type="subcellular location">
    <subcellularLocation>
        <location evidence="2">Cell membrane</location>
    </subcellularLocation>
</comment>
<evidence type="ECO:0000256" key="7">
    <source>
        <dbReference type="ARBA" id="ARBA00022777"/>
    </source>
</evidence>
<dbReference type="Pfam" id="PF02518">
    <property type="entry name" value="HATPase_c"/>
    <property type="match status" value="1"/>
</dbReference>
<evidence type="ECO:0000256" key="4">
    <source>
        <dbReference type="ARBA" id="ARBA00022553"/>
    </source>
</evidence>
<dbReference type="InterPro" id="IPR036890">
    <property type="entry name" value="HATPase_C_sf"/>
</dbReference>
<evidence type="ECO:0000259" key="11">
    <source>
        <dbReference type="PROSITE" id="PS50109"/>
    </source>
</evidence>
<dbReference type="InterPro" id="IPR003660">
    <property type="entry name" value="HAMP_dom"/>
</dbReference>